<dbReference type="PANTHER" id="PTHR43507:SF1">
    <property type="entry name" value="NADH-UBIQUINONE OXIDOREDUCTASE CHAIN 4"/>
    <property type="match status" value="1"/>
</dbReference>
<dbReference type="STRING" id="1673428.CPM_1698"/>
<dbReference type="Pfam" id="PF00361">
    <property type="entry name" value="Proton_antipo_M"/>
    <property type="match status" value="1"/>
</dbReference>
<feature type="transmembrane region" description="Helical" evidence="6">
    <location>
        <begin position="383"/>
        <end position="405"/>
    </location>
</feature>
<comment type="subcellular location">
    <subcellularLocation>
        <location evidence="1">Membrane</location>
        <topology evidence="1">Multi-pass membrane protein</topology>
    </subcellularLocation>
</comment>
<keyword evidence="5 6" id="KW-0472">Membrane</keyword>
<sequence>MFILYIFLLTIIFAIVSILLKKKVWEVAVTESFVILVLTVIYALVRFQSYTGGLISISSYPIDRSIGITFSTGVDGLSIALLFLTTVIMFAAIYTAKNEKFDRRFYGLMMFTEVGLYGLLISRNFLFFYVFWEAIIIPVFLLIAIYGDSRKEKASLKFFVYTQIGSVFLLLSILTLFSYYGSSHGNVFTLNMSTLLNPSFIINDITNKVPFWTYFALFGFFFAFLVKMPSFPLHSWLPDAYTSAPYPVTIVLAGAISLMGGYGFFAVLMPIASVIGAGIAWTIIGLGIFSLIYFALTAMFQTNTKKMMAYASAASMGFISISLGDGILTSGQVSYTAYAGGIYQILAHGLIMGLVFSSLYLIKQRAGTESNLSVSGLWRDMPYISAFFLAGIMASLGLPGLAGFIAEASIVLSSYYVIGAIIFLIIFGMIITASYHIWVVQKTLNGPFNENMGKLKDAKGTEILLLSFLFILILLLGIYPNLFFGPILSFVKGVF</sequence>
<feature type="transmembrane region" description="Helical" evidence="6">
    <location>
        <begin position="77"/>
        <end position="96"/>
    </location>
</feature>
<reference evidence="9" key="2">
    <citation type="submission" date="2016-06" db="EMBL/GenBank/DDBJ databases">
        <authorList>
            <person name="Olsen C.W."/>
            <person name="Carey S."/>
            <person name="Hinshaw L."/>
            <person name="Karasin A.I."/>
        </authorList>
    </citation>
    <scope>NUCLEOTIDE SEQUENCE [LARGE SCALE GENOMIC DNA]</scope>
    <source>
        <strain evidence="9">PM4</strain>
    </source>
</reference>
<dbReference type="AlphaFoldDB" id="A0A1N5WA11"/>
<feature type="transmembrane region" description="Helical" evidence="6">
    <location>
        <begin position="246"/>
        <end position="265"/>
    </location>
</feature>
<dbReference type="InterPro" id="IPR001750">
    <property type="entry name" value="ND/Mrp_TM"/>
</dbReference>
<evidence type="ECO:0000256" key="2">
    <source>
        <dbReference type="ARBA" id="ARBA00009025"/>
    </source>
</evidence>
<feature type="transmembrane region" description="Helical" evidence="6">
    <location>
        <begin position="6"/>
        <end position="21"/>
    </location>
</feature>
<feature type="transmembrane region" description="Helical" evidence="6">
    <location>
        <begin position="417"/>
        <end position="440"/>
    </location>
</feature>
<dbReference type="GO" id="GO:0016020">
    <property type="term" value="C:membrane"/>
    <property type="evidence" value="ECO:0007669"/>
    <property type="project" value="UniProtKB-SubCell"/>
</dbReference>
<dbReference type="Proteomes" id="UP000195607">
    <property type="component" value="Chromosome I"/>
</dbReference>
<evidence type="ECO:0000256" key="1">
    <source>
        <dbReference type="ARBA" id="ARBA00004141"/>
    </source>
</evidence>
<protein>
    <submittedName>
        <fullName evidence="8">NADH dehydrogenase subunit M</fullName>
    </submittedName>
</protein>
<feature type="transmembrane region" description="Helical" evidence="6">
    <location>
        <begin position="126"/>
        <end position="146"/>
    </location>
</feature>
<feature type="transmembrane region" description="Helical" evidence="6">
    <location>
        <begin position="209"/>
        <end position="226"/>
    </location>
</feature>
<dbReference type="GO" id="GO:0003954">
    <property type="term" value="F:NADH dehydrogenase activity"/>
    <property type="evidence" value="ECO:0007669"/>
    <property type="project" value="TreeGrafter"/>
</dbReference>
<dbReference type="GO" id="GO:0015990">
    <property type="term" value="P:electron transport coupled proton transport"/>
    <property type="evidence" value="ECO:0007669"/>
    <property type="project" value="TreeGrafter"/>
</dbReference>
<keyword evidence="4 6" id="KW-1133">Transmembrane helix</keyword>
<keyword evidence="10" id="KW-1185">Reference proteome</keyword>
<feature type="transmembrane region" description="Helical" evidence="6">
    <location>
        <begin position="33"/>
        <end position="57"/>
    </location>
</feature>
<evidence type="ECO:0000259" key="7">
    <source>
        <dbReference type="Pfam" id="PF00361"/>
    </source>
</evidence>
<dbReference type="KEGG" id="cdiv:CPM_1698"/>
<feature type="transmembrane region" description="Helical" evidence="6">
    <location>
        <begin position="461"/>
        <end position="479"/>
    </location>
</feature>
<evidence type="ECO:0000313" key="8">
    <source>
        <dbReference type="EMBL" id="SIM81994.1"/>
    </source>
</evidence>
<accession>A0A1N5WA11</accession>
<dbReference type="EMBL" id="LT719092">
    <property type="protein sequence ID" value="SJK85484.1"/>
    <property type="molecule type" value="Genomic_DNA"/>
</dbReference>
<dbReference type="EMBL" id="LT671858">
    <property type="protein sequence ID" value="SIM81994.1"/>
    <property type="molecule type" value="Genomic_DNA"/>
</dbReference>
<dbReference type="RefSeq" id="WP_077076625.1">
    <property type="nucleotide sequence ID" value="NZ_LT671858.1"/>
</dbReference>
<proteinExistence type="inferred from homology"/>
<dbReference type="NCBIfam" id="TIGR01972">
    <property type="entry name" value="NDH_I_M"/>
    <property type="match status" value="1"/>
</dbReference>
<comment type="similarity">
    <text evidence="2">Belongs to the complex I subunit 4 family.</text>
</comment>
<feature type="transmembrane region" description="Helical" evidence="6">
    <location>
        <begin position="308"/>
        <end position="329"/>
    </location>
</feature>
<feature type="transmembrane region" description="Helical" evidence="6">
    <location>
        <begin position="271"/>
        <end position="296"/>
    </location>
</feature>
<feature type="transmembrane region" description="Helical" evidence="6">
    <location>
        <begin position="103"/>
        <end position="120"/>
    </location>
</feature>
<evidence type="ECO:0000313" key="9">
    <source>
        <dbReference type="EMBL" id="SJK85484.1"/>
    </source>
</evidence>
<organism evidence="8 11">
    <name type="scientific">Cuniculiplasma divulgatum</name>
    <dbReference type="NCBI Taxonomy" id="1673428"/>
    <lineage>
        <taxon>Archaea</taxon>
        <taxon>Methanobacteriati</taxon>
        <taxon>Thermoplasmatota</taxon>
        <taxon>Thermoplasmata</taxon>
        <taxon>Thermoplasmatales</taxon>
        <taxon>Cuniculiplasmataceae</taxon>
        <taxon>Cuniculiplasma</taxon>
    </lineage>
</organism>
<feature type="transmembrane region" description="Helical" evidence="6">
    <location>
        <begin position="341"/>
        <end position="362"/>
    </location>
</feature>
<name>A0A1N5WA11_9ARCH</name>
<dbReference type="GO" id="GO:0042773">
    <property type="term" value="P:ATP synthesis coupled electron transport"/>
    <property type="evidence" value="ECO:0007669"/>
    <property type="project" value="InterPro"/>
</dbReference>
<dbReference type="OrthoDB" id="19089at2157"/>
<dbReference type="PANTHER" id="PTHR43507">
    <property type="entry name" value="NADH-UBIQUINONE OXIDOREDUCTASE CHAIN 4"/>
    <property type="match status" value="1"/>
</dbReference>
<feature type="transmembrane region" description="Helical" evidence="6">
    <location>
        <begin position="158"/>
        <end position="180"/>
    </location>
</feature>
<evidence type="ECO:0000256" key="5">
    <source>
        <dbReference type="ARBA" id="ARBA00023136"/>
    </source>
</evidence>
<keyword evidence="3 6" id="KW-0812">Transmembrane</keyword>
<dbReference type="InterPro" id="IPR010227">
    <property type="entry name" value="NADH_Q_OxRdtase_chainM/4"/>
</dbReference>
<evidence type="ECO:0000256" key="6">
    <source>
        <dbReference type="SAM" id="Phobius"/>
    </source>
</evidence>
<evidence type="ECO:0000313" key="11">
    <source>
        <dbReference type="Proteomes" id="UP000195607"/>
    </source>
</evidence>
<reference evidence="10" key="3">
    <citation type="submission" date="2016-06" db="EMBL/GenBank/DDBJ databases">
        <authorList>
            <person name="Toshchakov V.S."/>
        </authorList>
    </citation>
    <scope>NUCLEOTIDE SEQUENCE [LARGE SCALE GENOMIC DNA]</scope>
    <source>
        <strain>PM4 (JCM 30641</strain>
        <strain evidence="10">\VKM B-2940)</strain>
    </source>
</reference>
<evidence type="ECO:0000256" key="4">
    <source>
        <dbReference type="ARBA" id="ARBA00022989"/>
    </source>
</evidence>
<dbReference type="Proteomes" id="UP000187822">
    <property type="component" value="Chromosome I"/>
</dbReference>
<dbReference type="GeneID" id="41588969"/>
<evidence type="ECO:0000313" key="10">
    <source>
        <dbReference type="Proteomes" id="UP000187822"/>
    </source>
</evidence>
<dbReference type="InterPro" id="IPR003918">
    <property type="entry name" value="NADH_UbQ_OxRdtase"/>
</dbReference>
<dbReference type="PRINTS" id="PR01437">
    <property type="entry name" value="NUOXDRDTASE4"/>
</dbReference>
<reference evidence="8 11" key="1">
    <citation type="submission" date="2016-04" db="EMBL/GenBank/DDBJ databases">
        <authorList>
            <person name="Evans L.H."/>
            <person name="Alamgir A."/>
            <person name="Owens N."/>
            <person name="Weber N.D."/>
            <person name="Virtaneva K."/>
            <person name="Barbian K."/>
            <person name="Babar A."/>
            <person name="Rosenke K."/>
        </authorList>
    </citation>
    <scope>NUCLEOTIDE SEQUENCE [LARGE SCALE GENOMIC DNA]</scope>
    <source>
        <strain evidence="8">S5</strain>
        <strain evidence="11">S5(T) (JCM 30642 \VKM B-2941)</strain>
    </source>
</reference>
<evidence type="ECO:0000256" key="3">
    <source>
        <dbReference type="ARBA" id="ARBA00022692"/>
    </source>
</evidence>
<dbReference type="GO" id="GO:0008137">
    <property type="term" value="F:NADH dehydrogenase (ubiquinone) activity"/>
    <property type="evidence" value="ECO:0007669"/>
    <property type="project" value="InterPro"/>
</dbReference>
<dbReference type="GO" id="GO:0048039">
    <property type="term" value="F:ubiquinone binding"/>
    <property type="evidence" value="ECO:0007669"/>
    <property type="project" value="TreeGrafter"/>
</dbReference>
<feature type="domain" description="NADH:quinone oxidoreductase/Mrp antiporter transmembrane" evidence="7">
    <location>
        <begin position="122"/>
        <end position="431"/>
    </location>
</feature>
<gene>
    <name evidence="9" type="ORF">CPM_1698</name>
    <name evidence="8" type="ORF">CSP5_1727</name>
</gene>